<dbReference type="Pfam" id="PF09334">
    <property type="entry name" value="tRNA-synt_1g"/>
    <property type="match status" value="1"/>
</dbReference>
<evidence type="ECO:0000313" key="14">
    <source>
        <dbReference type="Proteomes" id="UP000279259"/>
    </source>
</evidence>
<keyword evidence="5 10" id="KW-0067">ATP-binding</keyword>
<organism evidence="13 14">
    <name type="scientific">Saitozyma podzolica</name>
    <dbReference type="NCBI Taxonomy" id="1890683"/>
    <lineage>
        <taxon>Eukaryota</taxon>
        <taxon>Fungi</taxon>
        <taxon>Dikarya</taxon>
        <taxon>Basidiomycota</taxon>
        <taxon>Agaricomycotina</taxon>
        <taxon>Tremellomycetes</taxon>
        <taxon>Tremellales</taxon>
        <taxon>Trimorphomycetaceae</taxon>
        <taxon>Saitozyma</taxon>
    </lineage>
</organism>
<evidence type="ECO:0000256" key="2">
    <source>
        <dbReference type="ARBA" id="ARBA00012838"/>
    </source>
</evidence>
<comment type="caution">
    <text evidence="13">The sequence shown here is derived from an EMBL/GenBank/DDBJ whole genome shotgun (WGS) entry which is preliminary data.</text>
</comment>
<dbReference type="PRINTS" id="PR01041">
    <property type="entry name" value="TRNASYNTHMET"/>
</dbReference>
<evidence type="ECO:0000256" key="4">
    <source>
        <dbReference type="ARBA" id="ARBA00022741"/>
    </source>
</evidence>
<comment type="similarity">
    <text evidence="1 10">Belongs to the class-I aminoacyl-tRNA synthetase family.</text>
</comment>
<dbReference type="InterPro" id="IPR009080">
    <property type="entry name" value="tRNAsynth_Ia_anticodon-bd"/>
</dbReference>
<dbReference type="AlphaFoldDB" id="A0A427XRK8"/>
<dbReference type="STRING" id="1890683.A0A427XRK8"/>
<evidence type="ECO:0000256" key="7">
    <source>
        <dbReference type="ARBA" id="ARBA00023146"/>
    </source>
</evidence>
<dbReference type="GO" id="GO:0005524">
    <property type="term" value="F:ATP binding"/>
    <property type="evidence" value="ECO:0007669"/>
    <property type="project" value="UniProtKB-KW"/>
</dbReference>
<dbReference type="PANTHER" id="PTHR43326:SF1">
    <property type="entry name" value="METHIONINE--TRNA LIGASE, MITOCHONDRIAL"/>
    <property type="match status" value="1"/>
</dbReference>
<accession>A0A427XRK8</accession>
<keyword evidence="3 10" id="KW-0436">Ligase</keyword>
<dbReference type="EC" id="6.1.1.10" evidence="2"/>
<dbReference type="SUPFAM" id="SSF52374">
    <property type="entry name" value="Nucleotidylyl transferase"/>
    <property type="match status" value="1"/>
</dbReference>
<evidence type="ECO:0000256" key="10">
    <source>
        <dbReference type="RuleBase" id="RU363039"/>
    </source>
</evidence>
<evidence type="ECO:0000256" key="3">
    <source>
        <dbReference type="ARBA" id="ARBA00022598"/>
    </source>
</evidence>
<evidence type="ECO:0000256" key="1">
    <source>
        <dbReference type="ARBA" id="ARBA00005594"/>
    </source>
</evidence>
<evidence type="ECO:0000259" key="12">
    <source>
        <dbReference type="Pfam" id="PF09334"/>
    </source>
</evidence>
<name>A0A427XRK8_9TREE</name>
<keyword evidence="4 10" id="KW-0547">Nucleotide-binding</keyword>
<dbReference type="InterPro" id="IPR023457">
    <property type="entry name" value="Met-tRNA_synth_2"/>
</dbReference>
<dbReference type="NCBIfam" id="TIGR00398">
    <property type="entry name" value="metG"/>
    <property type="match status" value="1"/>
</dbReference>
<dbReference type="Gene3D" id="1.10.730.10">
    <property type="entry name" value="Isoleucyl-tRNA Synthetase, Domain 1"/>
    <property type="match status" value="1"/>
</dbReference>
<dbReference type="SUPFAM" id="SSF47323">
    <property type="entry name" value="Anticodon-binding domain of a subclass of class I aminoacyl-tRNA synthetases"/>
    <property type="match status" value="1"/>
</dbReference>
<dbReference type="InterPro" id="IPR033911">
    <property type="entry name" value="MetRS_core"/>
</dbReference>
<evidence type="ECO:0000256" key="6">
    <source>
        <dbReference type="ARBA" id="ARBA00022917"/>
    </source>
</evidence>
<feature type="compositionally biased region" description="Polar residues" evidence="11">
    <location>
        <begin position="43"/>
        <end position="62"/>
    </location>
</feature>
<dbReference type="InterPro" id="IPR015413">
    <property type="entry name" value="Methionyl/Leucyl_tRNA_Synth"/>
</dbReference>
<proteinExistence type="inferred from homology"/>
<evidence type="ECO:0000256" key="11">
    <source>
        <dbReference type="SAM" id="MobiDB-lite"/>
    </source>
</evidence>
<feature type="region of interest" description="Disordered" evidence="11">
    <location>
        <begin position="43"/>
        <end position="71"/>
    </location>
</feature>
<evidence type="ECO:0000256" key="9">
    <source>
        <dbReference type="ARBA" id="ARBA00030904"/>
    </source>
</evidence>
<protein>
    <recommendedName>
        <fullName evidence="8">Methionine--tRNA ligase, mitochondrial</fullName>
        <ecNumber evidence="2">6.1.1.10</ecNumber>
    </recommendedName>
    <alternativeName>
        <fullName evidence="9">Methionyl-tRNA synthetase</fullName>
    </alternativeName>
</protein>
<evidence type="ECO:0000256" key="5">
    <source>
        <dbReference type="ARBA" id="ARBA00022840"/>
    </source>
</evidence>
<keyword evidence="14" id="KW-1185">Reference proteome</keyword>
<dbReference type="CDD" id="cd00814">
    <property type="entry name" value="MetRS_core"/>
    <property type="match status" value="1"/>
</dbReference>
<dbReference type="GO" id="GO:0004825">
    <property type="term" value="F:methionine-tRNA ligase activity"/>
    <property type="evidence" value="ECO:0007669"/>
    <property type="project" value="UniProtKB-EC"/>
</dbReference>
<dbReference type="Gene3D" id="2.170.220.10">
    <property type="match status" value="1"/>
</dbReference>
<sequence length="601" mass="66782">MLRQGAYLLARPLAWSPSASSAVKLLAPIRPFGQTCRRFASTAQATSAPVSQTPGGISSTPDSPIVTASVGAEDKSKPKPYFLTTPIFYVNASPHIGHLHSLLLTDVLARFSRLRDPTRPVVFTTGTDEHGLKIQQAAKAGGVDEQEFCDRVSERFRDLARRSNISHTDFVRTTEPRHYTAVEHFWNKLVTSGDIYKGTHSGWYSISDESFFAASQVGEKDGKMISIETGNEVVWEEEVNWKFRLGAFKDRLLAWAGDPKSVQPNSYRQDILRQIQNLEDLSISRPLSRVRWGVPVPGDPEQVIYVWVDALINYITVLGYPESLEGWPADAHIVGKDIIKFHAIHWPALLMSAGLEPPRTVLAHAHWTMARSKMSKSRGNVVDPIGSLGKWGVDGVRWYLMRSGGSLPDDADYSEEQLGVNYRLLADQIGNLVARISSPSLLRKVKRFDDGDRDSELDEALSTMRNEFGSRMEAYQITRACEGVIEVIMAANRLFTILQPWATDDSTKAIVYAYHSLRLAGILLQPIIPSKATELLDRLGVPPHRRTWGEAVWPVEVDTEDMIRGLREGKKKYKGHLFPQVEMEAVAPTVATAAAAGDSIA</sequence>
<dbReference type="GO" id="GO:0006431">
    <property type="term" value="P:methionyl-tRNA aminoacylation"/>
    <property type="evidence" value="ECO:0007669"/>
    <property type="project" value="InterPro"/>
</dbReference>
<dbReference type="InterPro" id="IPR014758">
    <property type="entry name" value="Met-tRNA_synth"/>
</dbReference>
<dbReference type="OrthoDB" id="24670at2759"/>
<dbReference type="FunFam" id="2.170.220.10:FF:000002">
    <property type="entry name" value="Methionine--tRNA ligase"/>
    <property type="match status" value="1"/>
</dbReference>
<dbReference type="Gene3D" id="3.40.50.620">
    <property type="entry name" value="HUPs"/>
    <property type="match status" value="1"/>
</dbReference>
<reference evidence="13 14" key="1">
    <citation type="submission" date="2018-11" db="EMBL/GenBank/DDBJ databases">
        <title>Genome sequence of Saitozyma podzolica DSM 27192.</title>
        <authorList>
            <person name="Aliyu H."/>
            <person name="Gorte O."/>
            <person name="Ochsenreither K."/>
        </authorList>
    </citation>
    <scope>NUCLEOTIDE SEQUENCE [LARGE SCALE GENOMIC DNA]</scope>
    <source>
        <strain evidence="13 14">DSM 27192</strain>
    </source>
</reference>
<keyword evidence="7 10" id="KW-0030">Aminoacyl-tRNA synthetase</keyword>
<keyword evidence="6 10" id="KW-0648">Protein biosynthesis</keyword>
<dbReference type="InterPro" id="IPR014729">
    <property type="entry name" value="Rossmann-like_a/b/a_fold"/>
</dbReference>
<feature type="domain" description="Methionyl/Leucyl tRNA synthetase" evidence="12">
    <location>
        <begin position="82"/>
        <end position="436"/>
    </location>
</feature>
<evidence type="ECO:0000256" key="8">
    <source>
        <dbReference type="ARBA" id="ARBA00026124"/>
    </source>
</evidence>
<dbReference type="PANTHER" id="PTHR43326">
    <property type="entry name" value="METHIONYL-TRNA SYNTHETASE"/>
    <property type="match status" value="1"/>
</dbReference>
<dbReference type="EMBL" id="RSCD01000029">
    <property type="protein sequence ID" value="RSH81542.1"/>
    <property type="molecule type" value="Genomic_DNA"/>
</dbReference>
<dbReference type="Proteomes" id="UP000279259">
    <property type="component" value="Unassembled WGS sequence"/>
</dbReference>
<evidence type="ECO:0000313" key="13">
    <source>
        <dbReference type="EMBL" id="RSH81542.1"/>
    </source>
</evidence>
<gene>
    <name evidence="13" type="primary">MSM1</name>
    <name evidence="13" type="ORF">EHS25_006164</name>
</gene>